<feature type="domain" description="Glycosyltransferase subfamily 4-like N-terminal" evidence="3">
    <location>
        <begin position="19"/>
        <end position="185"/>
    </location>
</feature>
<dbReference type="SUPFAM" id="SSF53756">
    <property type="entry name" value="UDP-Glycosyltransferase/glycogen phosphorylase"/>
    <property type="match status" value="1"/>
</dbReference>
<reference evidence="4" key="1">
    <citation type="submission" date="2022-10" db="EMBL/GenBank/DDBJ databases">
        <title>Genome sequence of Actinomyces israelii ATCC 10048.</title>
        <authorList>
            <person name="Watt R.M."/>
            <person name="Tong W.M."/>
        </authorList>
    </citation>
    <scope>NUCLEOTIDE SEQUENCE</scope>
    <source>
        <strain evidence="4">ATCC 10048</strain>
    </source>
</reference>
<evidence type="ECO:0000256" key="1">
    <source>
        <dbReference type="ARBA" id="ARBA00022676"/>
    </source>
</evidence>
<comment type="caution">
    <text evidence="4">The sequence shown here is derived from an EMBL/GenBank/DDBJ whole genome shotgun (WGS) entry which is preliminary data.</text>
</comment>
<proteinExistence type="predicted"/>
<keyword evidence="2" id="KW-0808">Transferase</keyword>
<evidence type="ECO:0000259" key="3">
    <source>
        <dbReference type="Pfam" id="PF13439"/>
    </source>
</evidence>
<dbReference type="RefSeq" id="WP_268917470.1">
    <property type="nucleotide sequence ID" value="NZ_JAPTMY010000015.1"/>
</dbReference>
<dbReference type="PANTHER" id="PTHR12526:SF600">
    <property type="entry name" value="GLYCOSYL TRANSFERASE GROUP 1"/>
    <property type="match status" value="1"/>
</dbReference>
<accession>A0ABT4I8A5</accession>
<gene>
    <name evidence="4" type="ORF">OHJ16_07955</name>
</gene>
<name>A0ABT4I8A5_9ACTO</name>
<sequence>MRVSYICADPGVPVFGSKGASVHVQEVVRALRRAGHEVVVHAARRGSLVPADLADLEVVEAPVRASDPARREREQAGISRRIAHDVLAGGTDLVYERYSLFSTALAAVTRSSPARGVLEVNAPLIDEQREHRVLVNERAALRALRAQAGCARLTACVSDPVRRWVERLVPGARALTVPNGVSLERIGPFPEDPRGVVVAFVGTLKPWHGVDDLLRAAATARAPWRVRVIGDGPQMPALRALADELGLDVDFRGAVPPEDVPAHLAGAALGVAPYPDLGGADEQYFSPLKVLEYLAAGLPVVASAVGQLPRMLQGVGVLVPPGDPARLAGAIDALAADADERARLGALGRRRAEERHGWERVVATVLDRVRQDEGVEP</sequence>
<protein>
    <submittedName>
        <fullName evidence="4">Glycosyltransferase family 4 protein</fullName>
    </submittedName>
</protein>
<evidence type="ECO:0000313" key="4">
    <source>
        <dbReference type="EMBL" id="MCZ0857978.1"/>
    </source>
</evidence>
<evidence type="ECO:0000256" key="2">
    <source>
        <dbReference type="ARBA" id="ARBA00022679"/>
    </source>
</evidence>
<evidence type="ECO:0000313" key="5">
    <source>
        <dbReference type="Proteomes" id="UP001072034"/>
    </source>
</evidence>
<keyword evidence="1" id="KW-0328">Glycosyltransferase</keyword>
<dbReference type="PANTHER" id="PTHR12526">
    <property type="entry name" value="GLYCOSYLTRANSFERASE"/>
    <property type="match status" value="1"/>
</dbReference>
<dbReference type="Proteomes" id="UP001072034">
    <property type="component" value="Unassembled WGS sequence"/>
</dbReference>
<dbReference type="CDD" id="cd03801">
    <property type="entry name" value="GT4_PimA-like"/>
    <property type="match status" value="1"/>
</dbReference>
<keyword evidence="5" id="KW-1185">Reference proteome</keyword>
<dbReference type="InterPro" id="IPR028098">
    <property type="entry name" value="Glyco_trans_4-like_N"/>
</dbReference>
<organism evidence="4 5">
    <name type="scientific">Actinomyces israelii</name>
    <dbReference type="NCBI Taxonomy" id="1659"/>
    <lineage>
        <taxon>Bacteria</taxon>
        <taxon>Bacillati</taxon>
        <taxon>Actinomycetota</taxon>
        <taxon>Actinomycetes</taxon>
        <taxon>Actinomycetales</taxon>
        <taxon>Actinomycetaceae</taxon>
        <taxon>Actinomyces</taxon>
    </lineage>
</organism>
<dbReference type="Pfam" id="PF13439">
    <property type="entry name" value="Glyco_transf_4"/>
    <property type="match status" value="1"/>
</dbReference>
<dbReference type="EMBL" id="JAPTMY010000015">
    <property type="protein sequence ID" value="MCZ0857978.1"/>
    <property type="molecule type" value="Genomic_DNA"/>
</dbReference>
<dbReference type="Gene3D" id="3.40.50.2000">
    <property type="entry name" value="Glycogen Phosphorylase B"/>
    <property type="match status" value="2"/>
</dbReference>
<dbReference type="Pfam" id="PF13692">
    <property type="entry name" value="Glyco_trans_1_4"/>
    <property type="match status" value="1"/>
</dbReference>